<protein>
    <submittedName>
        <fullName evidence="5">DNA-binding response regulator</fullName>
    </submittedName>
</protein>
<dbReference type="CDD" id="cd06170">
    <property type="entry name" value="LuxR_C_like"/>
    <property type="match status" value="1"/>
</dbReference>
<gene>
    <name evidence="5" type="ORF">CSH63_05750</name>
</gene>
<evidence type="ECO:0000313" key="6">
    <source>
        <dbReference type="Proteomes" id="UP000267804"/>
    </source>
</evidence>
<dbReference type="AlphaFoldDB" id="A0A386WHJ2"/>
<dbReference type="SMART" id="SM00421">
    <property type="entry name" value="HTH_LUXR"/>
    <property type="match status" value="1"/>
</dbReference>
<evidence type="ECO:0000259" key="4">
    <source>
        <dbReference type="PROSITE" id="PS50110"/>
    </source>
</evidence>
<dbReference type="EMBL" id="CP024087">
    <property type="protein sequence ID" value="AYF26949.1"/>
    <property type="molecule type" value="Genomic_DNA"/>
</dbReference>
<dbReference type="Pfam" id="PF00196">
    <property type="entry name" value="GerE"/>
    <property type="match status" value="1"/>
</dbReference>
<dbReference type="PRINTS" id="PR00038">
    <property type="entry name" value="HTHLUXR"/>
</dbReference>
<feature type="domain" description="Response regulatory" evidence="4">
    <location>
        <begin position="91"/>
        <end position="207"/>
    </location>
</feature>
<organism evidence="5 6">
    <name type="scientific">Micromonospora tulbaghiae</name>
    <dbReference type="NCBI Taxonomy" id="479978"/>
    <lineage>
        <taxon>Bacteria</taxon>
        <taxon>Bacillati</taxon>
        <taxon>Actinomycetota</taxon>
        <taxon>Actinomycetes</taxon>
        <taxon>Micromonosporales</taxon>
        <taxon>Micromonosporaceae</taxon>
        <taxon>Micromonospora</taxon>
    </lineage>
</organism>
<feature type="domain" description="HTH luxR-type" evidence="3">
    <location>
        <begin position="222"/>
        <end position="287"/>
    </location>
</feature>
<dbReference type="Gene3D" id="1.10.10.10">
    <property type="entry name" value="Winged helix-like DNA-binding domain superfamily/Winged helix DNA-binding domain"/>
    <property type="match status" value="1"/>
</dbReference>
<dbReference type="SUPFAM" id="SSF46894">
    <property type="entry name" value="C-terminal effector domain of the bipartite response regulators"/>
    <property type="match status" value="1"/>
</dbReference>
<dbReference type="GO" id="GO:0006355">
    <property type="term" value="P:regulation of DNA-templated transcription"/>
    <property type="evidence" value="ECO:0007669"/>
    <property type="project" value="InterPro"/>
</dbReference>
<dbReference type="KEGG" id="mtua:CSH63_05750"/>
<dbReference type="PANTHER" id="PTHR43214:SF42">
    <property type="entry name" value="TRANSCRIPTIONAL REGULATORY PROTEIN DESR"/>
    <property type="match status" value="1"/>
</dbReference>
<dbReference type="Gene3D" id="3.40.50.2300">
    <property type="match status" value="1"/>
</dbReference>
<dbReference type="InterPro" id="IPR016032">
    <property type="entry name" value="Sig_transdc_resp-reg_C-effctor"/>
</dbReference>
<evidence type="ECO:0000256" key="2">
    <source>
        <dbReference type="PROSITE-ProRule" id="PRU00169"/>
    </source>
</evidence>
<dbReference type="PANTHER" id="PTHR43214">
    <property type="entry name" value="TWO-COMPONENT RESPONSE REGULATOR"/>
    <property type="match status" value="1"/>
</dbReference>
<dbReference type="SMART" id="SM00448">
    <property type="entry name" value="REC"/>
    <property type="match status" value="1"/>
</dbReference>
<dbReference type="SUPFAM" id="SSF52172">
    <property type="entry name" value="CheY-like"/>
    <property type="match status" value="1"/>
</dbReference>
<dbReference type="GO" id="GO:0000160">
    <property type="term" value="P:phosphorelay signal transduction system"/>
    <property type="evidence" value="ECO:0007669"/>
    <property type="project" value="InterPro"/>
</dbReference>
<reference evidence="5 6" key="1">
    <citation type="submission" date="2017-10" db="EMBL/GenBank/DDBJ databases">
        <title>Integration of genomic and chemical information greatly accelerates assignment of the full stereostructure of myelolactone, a potent inhibitor of myeloma from a marine-derived Micromonospora.</title>
        <authorList>
            <person name="Kim M.C."/>
            <person name="Machado H."/>
            <person name="Jensen P.R."/>
            <person name="Fenical W."/>
        </authorList>
    </citation>
    <scope>NUCLEOTIDE SEQUENCE [LARGE SCALE GENOMIC DNA]</scope>
    <source>
        <strain evidence="5 6">CNY-010</strain>
    </source>
</reference>
<proteinExistence type="predicted"/>
<dbReference type="InterPro" id="IPR001789">
    <property type="entry name" value="Sig_transdc_resp-reg_receiver"/>
</dbReference>
<dbReference type="Proteomes" id="UP000267804">
    <property type="component" value="Chromosome"/>
</dbReference>
<comment type="caution">
    <text evidence="2">Lacks conserved residue(s) required for the propagation of feature annotation.</text>
</comment>
<dbReference type="PROSITE" id="PS50043">
    <property type="entry name" value="HTH_LUXR_2"/>
    <property type="match status" value="1"/>
</dbReference>
<keyword evidence="1 5" id="KW-0238">DNA-binding</keyword>
<dbReference type="GO" id="GO:0003677">
    <property type="term" value="F:DNA binding"/>
    <property type="evidence" value="ECO:0007669"/>
    <property type="project" value="UniProtKB-KW"/>
</dbReference>
<dbReference type="PROSITE" id="PS50110">
    <property type="entry name" value="RESPONSE_REGULATORY"/>
    <property type="match status" value="1"/>
</dbReference>
<dbReference type="InterPro" id="IPR036388">
    <property type="entry name" value="WH-like_DNA-bd_sf"/>
</dbReference>
<accession>A0A386WHJ2</accession>
<name>A0A386WHJ2_9ACTN</name>
<dbReference type="InterPro" id="IPR039420">
    <property type="entry name" value="WalR-like"/>
</dbReference>
<evidence type="ECO:0000259" key="3">
    <source>
        <dbReference type="PROSITE" id="PS50043"/>
    </source>
</evidence>
<dbReference type="InterPro" id="IPR011006">
    <property type="entry name" value="CheY-like_superfamily"/>
</dbReference>
<evidence type="ECO:0000313" key="5">
    <source>
        <dbReference type="EMBL" id="AYF26949.1"/>
    </source>
</evidence>
<evidence type="ECO:0000256" key="1">
    <source>
        <dbReference type="ARBA" id="ARBA00023125"/>
    </source>
</evidence>
<dbReference type="InterPro" id="IPR000792">
    <property type="entry name" value="Tscrpt_reg_LuxR_C"/>
</dbReference>
<sequence length="289" mass="30354">MTLLSAVNWSRRYDSASVRREGCAGRVIPPPARRLCGVVTGSHDADSVASSAPAQSDANCDSTKPGDTALQSTRLVWGPAVGWPLQHPSIHVAVIEELGLLRAALCAVLSSQGDMTVVADVADVADLPTLVRRCPPDVVLLSLAVEAPDPTAVIADVTAVVPGAAVLAMSSRWSPRVLKAAAKAGARGFVGKDGPLDELIRMVRSLAGGQRAIDPTAAVAVLKPATCPLTCRELEVLRVAAEGLPLKEIAQRLFLAHGTVRNYLSAVLRKTGAENRLQAVRKAQQHGWL</sequence>